<reference evidence="2" key="1">
    <citation type="submission" date="2022-11" db="UniProtKB">
        <authorList>
            <consortium name="WormBaseParasite"/>
        </authorList>
    </citation>
    <scope>IDENTIFICATION</scope>
</reference>
<dbReference type="Proteomes" id="UP000887576">
    <property type="component" value="Unplaced"/>
</dbReference>
<sequence length="227" mass="26686">MSDFVSDVEDSEMEFKPAEEERIRYGGAQAVNDDEEEEYEEGEDDEDKRRAAERERKKAEVRKRLEEAGRMKKAKKGFLTPERKKKLRKLLMLKAAEDLKQQQMLKEQERQRILQERIPVLPEDLDSLDTSELQELANEYFEHILELESQKYDLSYEVRQKDFEINELTIAVNDLRGKFVKPTLKKVSKTDSKFNKIKKSGAAAKVDFRSNLKTVESNKYAMDEPEK</sequence>
<dbReference type="WBParaSite" id="JU765_v2.g15243.t1">
    <property type="protein sequence ID" value="JU765_v2.g15243.t1"/>
    <property type="gene ID" value="JU765_v2.g15243"/>
</dbReference>
<protein>
    <submittedName>
        <fullName evidence="2">Troponin I</fullName>
    </submittedName>
</protein>
<name>A0AC34QD37_9BILA</name>
<evidence type="ECO:0000313" key="2">
    <source>
        <dbReference type="WBParaSite" id="JU765_v2.g15243.t1"/>
    </source>
</evidence>
<proteinExistence type="predicted"/>
<evidence type="ECO:0000313" key="1">
    <source>
        <dbReference type="Proteomes" id="UP000887576"/>
    </source>
</evidence>
<organism evidence="1 2">
    <name type="scientific">Panagrolaimus sp. JU765</name>
    <dbReference type="NCBI Taxonomy" id="591449"/>
    <lineage>
        <taxon>Eukaryota</taxon>
        <taxon>Metazoa</taxon>
        <taxon>Ecdysozoa</taxon>
        <taxon>Nematoda</taxon>
        <taxon>Chromadorea</taxon>
        <taxon>Rhabditida</taxon>
        <taxon>Tylenchina</taxon>
        <taxon>Panagrolaimomorpha</taxon>
        <taxon>Panagrolaimoidea</taxon>
        <taxon>Panagrolaimidae</taxon>
        <taxon>Panagrolaimus</taxon>
    </lineage>
</organism>
<accession>A0AC34QD37</accession>